<evidence type="ECO:0000256" key="1">
    <source>
        <dbReference type="ARBA" id="ARBA00004141"/>
    </source>
</evidence>
<organism evidence="8 9">
    <name type="scientific">Rouxiella chamberiensis</name>
    <dbReference type="NCBI Taxonomy" id="1513468"/>
    <lineage>
        <taxon>Bacteria</taxon>
        <taxon>Pseudomonadati</taxon>
        <taxon>Pseudomonadota</taxon>
        <taxon>Gammaproteobacteria</taxon>
        <taxon>Enterobacterales</taxon>
        <taxon>Yersiniaceae</taxon>
        <taxon>Rouxiella</taxon>
    </lineage>
</organism>
<dbReference type="Proteomes" id="UP001164712">
    <property type="component" value="Chromosome"/>
</dbReference>
<evidence type="ECO:0000313" key="9">
    <source>
        <dbReference type="Proteomes" id="UP001164712"/>
    </source>
</evidence>
<evidence type="ECO:0000256" key="2">
    <source>
        <dbReference type="ARBA" id="ARBA00007783"/>
    </source>
</evidence>
<dbReference type="InterPro" id="IPR052522">
    <property type="entry name" value="ABC-2_transport_permease"/>
</dbReference>
<evidence type="ECO:0000313" key="8">
    <source>
        <dbReference type="EMBL" id="WAT00134.1"/>
    </source>
</evidence>
<dbReference type="PROSITE" id="PS51012">
    <property type="entry name" value="ABC_TM2"/>
    <property type="match status" value="1"/>
</dbReference>
<comment type="subcellular location">
    <subcellularLocation>
        <location evidence="6">Cell inner membrane</location>
        <topology evidence="6">Multi-pass membrane protein</topology>
    </subcellularLocation>
    <subcellularLocation>
        <location evidence="1">Membrane</location>
        <topology evidence="1">Multi-pass membrane protein</topology>
    </subcellularLocation>
</comment>
<evidence type="ECO:0000256" key="5">
    <source>
        <dbReference type="ARBA" id="ARBA00023136"/>
    </source>
</evidence>
<evidence type="ECO:0000256" key="3">
    <source>
        <dbReference type="ARBA" id="ARBA00022692"/>
    </source>
</evidence>
<evidence type="ECO:0000256" key="6">
    <source>
        <dbReference type="RuleBase" id="RU361157"/>
    </source>
</evidence>
<feature type="transmembrane region" description="Helical" evidence="6">
    <location>
        <begin position="170"/>
        <end position="192"/>
    </location>
</feature>
<feature type="transmembrane region" description="Helical" evidence="6">
    <location>
        <begin position="23"/>
        <end position="46"/>
    </location>
</feature>
<dbReference type="InterPro" id="IPR047817">
    <property type="entry name" value="ABC2_TM_bact-type"/>
</dbReference>
<feature type="transmembrane region" description="Helical" evidence="6">
    <location>
        <begin position="227"/>
        <end position="248"/>
    </location>
</feature>
<dbReference type="PRINTS" id="PR00164">
    <property type="entry name" value="ABC2TRNSPORT"/>
</dbReference>
<feature type="transmembrane region" description="Helical" evidence="6">
    <location>
        <begin position="139"/>
        <end position="164"/>
    </location>
</feature>
<name>A0ABY7HLA9_9GAMM</name>
<dbReference type="PANTHER" id="PTHR43332">
    <property type="entry name" value="INNER MEMBRANE TRANSPORT PERMEASE YADH-RELATED"/>
    <property type="match status" value="1"/>
</dbReference>
<keyword evidence="9" id="KW-1185">Reference proteome</keyword>
<gene>
    <name evidence="8" type="ORF">O1V66_14190</name>
</gene>
<feature type="domain" description="ABC transmembrane type-2" evidence="7">
    <location>
        <begin position="22"/>
        <end position="251"/>
    </location>
</feature>
<keyword evidence="6" id="KW-0813">Transport</keyword>
<evidence type="ECO:0000259" key="7">
    <source>
        <dbReference type="PROSITE" id="PS51012"/>
    </source>
</evidence>
<feature type="transmembrane region" description="Helical" evidence="6">
    <location>
        <begin position="106"/>
        <end position="132"/>
    </location>
</feature>
<keyword evidence="3 6" id="KW-0812">Transmembrane</keyword>
<feature type="transmembrane region" description="Helical" evidence="6">
    <location>
        <begin position="58"/>
        <end position="77"/>
    </location>
</feature>
<protein>
    <recommendedName>
        <fullName evidence="6">Transport permease protein</fullName>
    </recommendedName>
</protein>
<reference evidence="8" key="1">
    <citation type="submission" date="2022-12" db="EMBL/GenBank/DDBJ databases">
        <title>Complete genome sequence of an Australian strain of Rouxiella badensis DAR84756 and resolution of the R. badensis DSM100043 and R. chamberiensis DSM28324 genomes.</title>
        <authorList>
            <person name="Paul S."/>
            <person name="Anderson P.J."/>
            <person name="Maynard G."/>
            <person name="Dyall-Smith M."/>
            <person name="Kudinha T."/>
        </authorList>
    </citation>
    <scope>NUCLEOTIDE SEQUENCE</scope>
    <source>
        <strain evidence="8">DSM 28324</strain>
    </source>
</reference>
<dbReference type="EMBL" id="CP114058">
    <property type="protein sequence ID" value="WAT00134.1"/>
    <property type="molecule type" value="Genomic_DNA"/>
</dbReference>
<dbReference type="Pfam" id="PF01061">
    <property type="entry name" value="ABC2_membrane"/>
    <property type="match status" value="1"/>
</dbReference>
<proteinExistence type="inferred from homology"/>
<sequence>MSQLYWVALKSIWMKEINRFGRIWVQTLVPPVITMSLYFVIFGNLIGSRIGDMHGFSYMQFIVPGLIMMSVITNSYANVASSFFSAKFQRNIEELLVAPVPTHVVIAGYVGGGVARGICVGILVTIISLFFTHLQIHSWWVIALTLLLTAILFSLGGLLNAVFATSFDDISLIPTFVLTPLTYLGGVFYSLTLLPPIWQAVSKLNPIVYMISGFRYGFLGISDVPLMFTMLVLVAFIVVFYLLAWYLIERGRGLRS</sequence>
<evidence type="ECO:0000256" key="4">
    <source>
        <dbReference type="ARBA" id="ARBA00022989"/>
    </source>
</evidence>
<dbReference type="PANTHER" id="PTHR43332:SF2">
    <property type="entry name" value="INNER MEMBRANE TRANSPORT PERMEASE YADH"/>
    <property type="match status" value="1"/>
</dbReference>
<comment type="similarity">
    <text evidence="2 6">Belongs to the ABC-2 integral membrane protein family.</text>
</comment>
<dbReference type="NCBIfam" id="NF011648">
    <property type="entry name" value="PRK15066.1"/>
    <property type="match status" value="1"/>
</dbReference>
<keyword evidence="6" id="KW-1003">Cell membrane</keyword>
<dbReference type="PIRSF" id="PIRSF006648">
    <property type="entry name" value="DrrB"/>
    <property type="match status" value="1"/>
</dbReference>
<keyword evidence="4 6" id="KW-1133">Transmembrane helix</keyword>
<dbReference type="InterPro" id="IPR000412">
    <property type="entry name" value="ABC_2_transport"/>
</dbReference>
<accession>A0ABY7HLA9</accession>
<dbReference type="RefSeq" id="WP_045048525.1">
    <property type="nucleotide sequence ID" value="NZ_CP114058.1"/>
</dbReference>
<dbReference type="InterPro" id="IPR013525">
    <property type="entry name" value="ABC2_TM"/>
</dbReference>
<keyword evidence="5 6" id="KW-0472">Membrane</keyword>